<gene>
    <name evidence="1" type="ORF">UY3_09866</name>
</gene>
<name>M7BLU5_CHEMY</name>
<proteinExistence type="predicted"/>
<dbReference type="AlphaFoldDB" id="M7BLU5"/>
<dbReference type="STRING" id="8469.M7BLU5"/>
<evidence type="ECO:0000313" key="1">
    <source>
        <dbReference type="EMBL" id="EMP32988.1"/>
    </source>
</evidence>
<keyword evidence="2" id="KW-1185">Reference proteome</keyword>
<protein>
    <submittedName>
        <fullName evidence="1">Dystrobrevin beta</fullName>
    </submittedName>
</protein>
<reference evidence="2" key="1">
    <citation type="journal article" date="2013" name="Nat. Genet.">
        <title>The draft genomes of soft-shell turtle and green sea turtle yield insights into the development and evolution of the turtle-specific body plan.</title>
        <authorList>
            <person name="Wang Z."/>
            <person name="Pascual-Anaya J."/>
            <person name="Zadissa A."/>
            <person name="Li W."/>
            <person name="Niimura Y."/>
            <person name="Huang Z."/>
            <person name="Li C."/>
            <person name="White S."/>
            <person name="Xiong Z."/>
            <person name="Fang D."/>
            <person name="Wang B."/>
            <person name="Ming Y."/>
            <person name="Chen Y."/>
            <person name="Zheng Y."/>
            <person name="Kuraku S."/>
            <person name="Pignatelli M."/>
            <person name="Herrero J."/>
            <person name="Beal K."/>
            <person name="Nozawa M."/>
            <person name="Li Q."/>
            <person name="Wang J."/>
            <person name="Zhang H."/>
            <person name="Yu L."/>
            <person name="Shigenobu S."/>
            <person name="Wang J."/>
            <person name="Liu J."/>
            <person name="Flicek P."/>
            <person name="Searle S."/>
            <person name="Wang J."/>
            <person name="Kuratani S."/>
            <person name="Yin Y."/>
            <person name="Aken B."/>
            <person name="Zhang G."/>
            <person name="Irie N."/>
        </authorList>
    </citation>
    <scope>NUCLEOTIDE SEQUENCE [LARGE SCALE GENOMIC DNA]</scope>
</reference>
<dbReference type="EMBL" id="KB537686">
    <property type="protein sequence ID" value="EMP32988.1"/>
    <property type="molecule type" value="Genomic_DNA"/>
</dbReference>
<sequence length="161" mass="17361">MSSAEAMSIDGDVLTFCSLGSVLDSPSRLDEEHRLIARYAARLAAEAGNAGRRSPLLSFLIECQCHQNPSSGSPLSSSKEHPSLLLWPQPGTDLLSPCTSFYLSLLALIGFSPEAFLGKPEGPSFAAPFLEQSVVEPQCLQHEASKGLRYTPSQDQIQQIN</sequence>
<organism evidence="1 2">
    <name type="scientific">Chelonia mydas</name>
    <name type="common">Green sea-turtle</name>
    <name type="synonym">Chelonia agassizi</name>
    <dbReference type="NCBI Taxonomy" id="8469"/>
    <lineage>
        <taxon>Eukaryota</taxon>
        <taxon>Metazoa</taxon>
        <taxon>Chordata</taxon>
        <taxon>Craniata</taxon>
        <taxon>Vertebrata</taxon>
        <taxon>Euteleostomi</taxon>
        <taxon>Archelosauria</taxon>
        <taxon>Testudinata</taxon>
        <taxon>Testudines</taxon>
        <taxon>Cryptodira</taxon>
        <taxon>Durocryptodira</taxon>
        <taxon>Americhelydia</taxon>
        <taxon>Chelonioidea</taxon>
        <taxon>Cheloniidae</taxon>
        <taxon>Chelonia</taxon>
    </lineage>
</organism>
<dbReference type="Proteomes" id="UP000031443">
    <property type="component" value="Unassembled WGS sequence"/>
</dbReference>
<accession>M7BLU5</accession>
<evidence type="ECO:0000313" key="2">
    <source>
        <dbReference type="Proteomes" id="UP000031443"/>
    </source>
</evidence>